<dbReference type="Gene3D" id="2.40.10.10">
    <property type="entry name" value="Trypsin-like serine proteases"/>
    <property type="match status" value="1"/>
</dbReference>
<gene>
    <name evidence="5" type="ORF">J5N97_000101</name>
</gene>
<dbReference type="InterPro" id="IPR009003">
    <property type="entry name" value="Peptidase_S1_PA"/>
</dbReference>
<evidence type="ECO:0000256" key="1">
    <source>
        <dbReference type="ARBA" id="ARBA00010541"/>
    </source>
</evidence>
<dbReference type="InterPro" id="IPR043504">
    <property type="entry name" value="Peptidase_S1_PA_chymotrypsin"/>
</dbReference>
<evidence type="ECO:0000256" key="3">
    <source>
        <dbReference type="ARBA" id="ARBA00022801"/>
    </source>
</evidence>
<dbReference type="SUPFAM" id="SSF50494">
    <property type="entry name" value="Trypsin-like serine proteases"/>
    <property type="match status" value="1"/>
</dbReference>
<evidence type="ECO:0000313" key="6">
    <source>
        <dbReference type="Proteomes" id="UP001085076"/>
    </source>
</evidence>
<dbReference type="EMBL" id="JAGGNH010000110">
    <property type="protein sequence ID" value="KAJ0960128.1"/>
    <property type="molecule type" value="Genomic_DNA"/>
</dbReference>
<keyword evidence="2" id="KW-0645">Protease</keyword>
<dbReference type="GO" id="GO:0008233">
    <property type="term" value="F:peptidase activity"/>
    <property type="evidence" value="ECO:0007669"/>
    <property type="project" value="UniProtKB-KW"/>
</dbReference>
<evidence type="ECO:0000256" key="2">
    <source>
        <dbReference type="ARBA" id="ARBA00022670"/>
    </source>
</evidence>
<name>A0A9D5BSX9_9LILI</name>
<reference evidence="5 6" key="1">
    <citation type="journal article" date="2022" name="Hortic Res">
        <title>The genome of Dioscorea zingiberensis sheds light on the biosynthesis, origin and evolution of the medicinally important diosgenin saponins.</title>
        <authorList>
            <person name="Li Y."/>
            <person name="Tan C."/>
            <person name="Li Z."/>
            <person name="Guo J."/>
            <person name="Li S."/>
            <person name="Chen X."/>
            <person name="Wang C."/>
            <person name="Dai X."/>
            <person name="Yang H."/>
            <person name="Song W."/>
            <person name="Hou L."/>
            <person name="Xu J."/>
            <person name="Tong Z."/>
            <person name="Xu A."/>
            <person name="Yuan X."/>
            <person name="Wang W."/>
            <person name="Yang Q."/>
            <person name="Chen L."/>
            <person name="Sun Z."/>
            <person name="Wang K."/>
            <person name="Pan B."/>
            <person name="Chen J."/>
            <person name="Bao Y."/>
            <person name="Liu F."/>
            <person name="Qi X."/>
            <person name="Gang D.R."/>
            <person name="Wen J."/>
            <person name="Li J."/>
        </authorList>
    </citation>
    <scope>NUCLEOTIDE SEQUENCE [LARGE SCALE GENOMIC DNA]</scope>
    <source>
        <strain evidence="5">Dzin_1.0</strain>
    </source>
</reference>
<sequence>MCSSPSWTLLSRTSAAPPLLETLLATFSTDAGQSLGSLHRKQEAFAAAVMKISVMGEQRKGRGRSAMAVTMAIALQQLQDELQQEEDRAVNLFQSFYIKDIEIDKSLKGSPTAVSQSEDDNAKVEGTGSGFIWDKFGHIVTNYHVVAKLATDQTGLQRCKVDIEGHELKPVVLGTSSDLRVGQTQFQPLEICDGYENTLTIATFFTILTVLQLL</sequence>
<evidence type="ECO:0000313" key="5">
    <source>
        <dbReference type="EMBL" id="KAJ0960128.1"/>
    </source>
</evidence>
<feature type="coiled-coil region" evidence="4">
    <location>
        <begin position="68"/>
        <end position="95"/>
    </location>
</feature>
<organism evidence="5 6">
    <name type="scientific">Dioscorea zingiberensis</name>
    <dbReference type="NCBI Taxonomy" id="325984"/>
    <lineage>
        <taxon>Eukaryota</taxon>
        <taxon>Viridiplantae</taxon>
        <taxon>Streptophyta</taxon>
        <taxon>Embryophyta</taxon>
        <taxon>Tracheophyta</taxon>
        <taxon>Spermatophyta</taxon>
        <taxon>Magnoliopsida</taxon>
        <taxon>Liliopsida</taxon>
        <taxon>Dioscoreales</taxon>
        <taxon>Dioscoreaceae</taxon>
        <taxon>Dioscorea</taxon>
    </lineage>
</organism>
<keyword evidence="6" id="KW-1185">Reference proteome</keyword>
<dbReference type="PANTHER" id="PTHR43343">
    <property type="entry name" value="PEPTIDASE S12"/>
    <property type="match status" value="1"/>
</dbReference>
<dbReference type="AlphaFoldDB" id="A0A9D5BSX9"/>
<comment type="similarity">
    <text evidence="1">Belongs to the peptidase S1C family.</text>
</comment>
<dbReference type="Proteomes" id="UP001085076">
    <property type="component" value="Unassembled WGS sequence"/>
</dbReference>
<evidence type="ECO:0000256" key="4">
    <source>
        <dbReference type="SAM" id="Coils"/>
    </source>
</evidence>
<proteinExistence type="inferred from homology"/>
<protein>
    <submittedName>
        <fullName evidence="5">Uncharacterized protein</fullName>
    </submittedName>
</protein>
<dbReference type="InterPro" id="IPR051201">
    <property type="entry name" value="Chloro_Bact_Ser_Proteases"/>
</dbReference>
<keyword evidence="3" id="KW-0378">Hydrolase</keyword>
<dbReference type="GO" id="GO:0006508">
    <property type="term" value="P:proteolysis"/>
    <property type="evidence" value="ECO:0007669"/>
    <property type="project" value="UniProtKB-KW"/>
</dbReference>
<keyword evidence="4" id="KW-0175">Coiled coil</keyword>
<dbReference type="OrthoDB" id="1720212at2759"/>
<accession>A0A9D5BSX9</accession>
<comment type="caution">
    <text evidence="5">The sequence shown here is derived from an EMBL/GenBank/DDBJ whole genome shotgun (WGS) entry which is preliminary data.</text>
</comment>
<dbReference type="PANTHER" id="PTHR43343:SF6">
    <property type="entry name" value="PROTEASE DO-LIKE 5, CHLOROPLASTIC ISOFORM X1"/>
    <property type="match status" value="1"/>
</dbReference>